<gene>
    <name evidence="2" type="ORF">Y1Q_0015272</name>
</gene>
<organism evidence="2 3">
    <name type="scientific">Alligator mississippiensis</name>
    <name type="common">American alligator</name>
    <dbReference type="NCBI Taxonomy" id="8496"/>
    <lineage>
        <taxon>Eukaryota</taxon>
        <taxon>Metazoa</taxon>
        <taxon>Chordata</taxon>
        <taxon>Craniata</taxon>
        <taxon>Vertebrata</taxon>
        <taxon>Euteleostomi</taxon>
        <taxon>Archelosauria</taxon>
        <taxon>Archosauria</taxon>
        <taxon>Crocodylia</taxon>
        <taxon>Alligatoridae</taxon>
        <taxon>Alligatorinae</taxon>
        <taxon>Alligator</taxon>
    </lineage>
</organism>
<protein>
    <submittedName>
        <fullName evidence="2">Uncharacterized protein</fullName>
    </submittedName>
</protein>
<feature type="compositionally biased region" description="Basic and acidic residues" evidence="1">
    <location>
        <begin position="25"/>
        <end position="34"/>
    </location>
</feature>
<dbReference type="AlphaFoldDB" id="A0A151LZA9"/>
<sequence length="100" mass="11238">MKASGKEFTFSSGTSAPNLGPTHPNKGEMHEHTVTHAGHRCHASAGKEEKRRQKYSRSPAEMRKQEVTYSDPRAHTRMLQGRQMPASTENRGDTLESAFW</sequence>
<proteinExistence type="predicted"/>
<dbReference type="EMBL" id="AKHW03006950">
    <property type="protein sequence ID" value="KYO17607.1"/>
    <property type="molecule type" value="Genomic_DNA"/>
</dbReference>
<evidence type="ECO:0000313" key="2">
    <source>
        <dbReference type="EMBL" id="KYO17607.1"/>
    </source>
</evidence>
<comment type="caution">
    <text evidence="2">The sequence shown here is derived from an EMBL/GenBank/DDBJ whole genome shotgun (WGS) entry which is preliminary data.</text>
</comment>
<reference evidence="2 3" key="1">
    <citation type="journal article" date="2012" name="Genome Biol.">
        <title>Sequencing three crocodilian genomes to illuminate the evolution of archosaurs and amniotes.</title>
        <authorList>
            <person name="St John J.A."/>
            <person name="Braun E.L."/>
            <person name="Isberg S.R."/>
            <person name="Miles L.G."/>
            <person name="Chong A.Y."/>
            <person name="Gongora J."/>
            <person name="Dalzell P."/>
            <person name="Moran C."/>
            <person name="Bed'hom B."/>
            <person name="Abzhanov A."/>
            <person name="Burgess S.C."/>
            <person name="Cooksey A.M."/>
            <person name="Castoe T.A."/>
            <person name="Crawford N.G."/>
            <person name="Densmore L.D."/>
            <person name="Drew J.C."/>
            <person name="Edwards S.V."/>
            <person name="Faircloth B.C."/>
            <person name="Fujita M.K."/>
            <person name="Greenwold M.J."/>
            <person name="Hoffmann F.G."/>
            <person name="Howard J.M."/>
            <person name="Iguchi T."/>
            <person name="Janes D.E."/>
            <person name="Khan S.Y."/>
            <person name="Kohno S."/>
            <person name="de Koning A.J."/>
            <person name="Lance S.L."/>
            <person name="McCarthy F.M."/>
            <person name="McCormack J.E."/>
            <person name="Merchant M.E."/>
            <person name="Peterson D.G."/>
            <person name="Pollock D.D."/>
            <person name="Pourmand N."/>
            <person name="Raney B.J."/>
            <person name="Roessler K.A."/>
            <person name="Sanford J.R."/>
            <person name="Sawyer R.H."/>
            <person name="Schmidt C.J."/>
            <person name="Triplett E.W."/>
            <person name="Tuberville T.D."/>
            <person name="Venegas-Anaya M."/>
            <person name="Howard J.T."/>
            <person name="Jarvis E.D."/>
            <person name="Guillette L.J.Jr."/>
            <person name="Glenn T.C."/>
            <person name="Green R.E."/>
            <person name="Ray D.A."/>
        </authorList>
    </citation>
    <scope>NUCLEOTIDE SEQUENCE [LARGE SCALE GENOMIC DNA]</scope>
    <source>
        <strain evidence="2">KSC_2009_1</strain>
    </source>
</reference>
<evidence type="ECO:0000256" key="1">
    <source>
        <dbReference type="SAM" id="MobiDB-lite"/>
    </source>
</evidence>
<accession>A0A151LZA9</accession>
<feature type="region of interest" description="Disordered" evidence="1">
    <location>
        <begin position="1"/>
        <end position="100"/>
    </location>
</feature>
<dbReference type="Proteomes" id="UP000050525">
    <property type="component" value="Unassembled WGS sequence"/>
</dbReference>
<keyword evidence="3" id="KW-1185">Reference proteome</keyword>
<name>A0A151LZA9_ALLMI</name>
<evidence type="ECO:0000313" key="3">
    <source>
        <dbReference type="Proteomes" id="UP000050525"/>
    </source>
</evidence>